<gene>
    <name evidence="2" type="ORF">CNMCM6805_002133</name>
</gene>
<feature type="signal peptide" evidence="1">
    <location>
        <begin position="1"/>
        <end position="17"/>
    </location>
</feature>
<comment type="caution">
    <text evidence="2">The sequence shown here is derived from an EMBL/GenBank/DDBJ whole genome shotgun (WGS) entry which is preliminary data.</text>
</comment>
<sequence length="114" mass="11330">MHLALSLLALSATSTLAAPVNTLSQNQDSTGPTRTAKLLTPISHPSKEESHLEARTFGLLSGLLSHGFGGSAECEACEGEASGSAGASGGLGGLLSGGLALAPAKTVTKMVKEE</sequence>
<reference evidence="2" key="2">
    <citation type="submission" date="2020-04" db="EMBL/GenBank/DDBJ databases">
        <authorList>
            <person name="Santos R.A.C."/>
            <person name="Steenwyk J.L."/>
            <person name="Rivero-Menendez O."/>
            <person name="Mead M.E."/>
            <person name="Silva L.P."/>
            <person name="Bastos R.W."/>
            <person name="Alastruey-Izquierdo A."/>
            <person name="Goldman G.H."/>
            <person name="Rokas A."/>
        </authorList>
    </citation>
    <scope>NUCLEOTIDE SEQUENCE</scope>
    <source>
        <strain evidence="2">CNM-CM6805</strain>
    </source>
</reference>
<dbReference type="Proteomes" id="UP000653565">
    <property type="component" value="Unassembled WGS sequence"/>
</dbReference>
<dbReference type="AlphaFoldDB" id="A0A8H4GUF9"/>
<dbReference type="EMBL" id="JAAAPX010000151">
    <property type="protein sequence ID" value="KAF4228478.1"/>
    <property type="molecule type" value="Genomic_DNA"/>
</dbReference>
<keyword evidence="3" id="KW-1185">Reference proteome</keyword>
<evidence type="ECO:0000313" key="3">
    <source>
        <dbReference type="Proteomes" id="UP000653565"/>
    </source>
</evidence>
<name>A0A8H4GUF9_9EURO</name>
<proteinExistence type="predicted"/>
<accession>A0A8H4GUF9</accession>
<protein>
    <submittedName>
        <fullName evidence="2">Uncharacterized protein</fullName>
    </submittedName>
</protein>
<feature type="chain" id="PRO_5034816867" evidence="1">
    <location>
        <begin position="18"/>
        <end position="114"/>
    </location>
</feature>
<evidence type="ECO:0000313" key="2">
    <source>
        <dbReference type="EMBL" id="KAF4228478.1"/>
    </source>
</evidence>
<organism evidence="2 3">
    <name type="scientific">Aspergillus fumigatiaffinis</name>
    <dbReference type="NCBI Taxonomy" id="340414"/>
    <lineage>
        <taxon>Eukaryota</taxon>
        <taxon>Fungi</taxon>
        <taxon>Dikarya</taxon>
        <taxon>Ascomycota</taxon>
        <taxon>Pezizomycotina</taxon>
        <taxon>Eurotiomycetes</taxon>
        <taxon>Eurotiomycetidae</taxon>
        <taxon>Eurotiales</taxon>
        <taxon>Aspergillaceae</taxon>
        <taxon>Aspergillus</taxon>
        <taxon>Aspergillus subgen. Fumigati</taxon>
    </lineage>
</organism>
<evidence type="ECO:0000256" key="1">
    <source>
        <dbReference type="SAM" id="SignalP"/>
    </source>
</evidence>
<keyword evidence="1" id="KW-0732">Signal</keyword>
<reference evidence="2" key="1">
    <citation type="journal article" date="2020" name="bioRxiv">
        <title>Genomic and phenotypic heterogeneity of clinical isolates of the human pathogens Aspergillus fumigatus, Aspergillus lentulus and Aspergillus fumigatiaffinis.</title>
        <authorList>
            <person name="dos Santos R.A.C."/>
            <person name="Steenwyk J.L."/>
            <person name="Rivero-Menendez O."/>
            <person name="Mead M.E."/>
            <person name="Silva L.P."/>
            <person name="Bastos R.W."/>
            <person name="Alastruey-Izquierdo A."/>
            <person name="Goldman G.H."/>
            <person name="Rokas A."/>
        </authorList>
    </citation>
    <scope>NUCLEOTIDE SEQUENCE</scope>
    <source>
        <strain evidence="2">CNM-CM6805</strain>
    </source>
</reference>